<dbReference type="RefSeq" id="WP_014255910.1">
    <property type="nucleotide sequence ID" value="NC_016627.1"/>
</dbReference>
<feature type="transmembrane region" description="Helical" evidence="5">
    <location>
        <begin position="378"/>
        <end position="402"/>
    </location>
</feature>
<dbReference type="CDD" id="cd13128">
    <property type="entry name" value="MATE_Wzx_like"/>
    <property type="match status" value="1"/>
</dbReference>
<proteinExistence type="predicted"/>
<feature type="transmembrane region" description="Helical" evidence="5">
    <location>
        <begin position="414"/>
        <end position="435"/>
    </location>
</feature>
<dbReference type="PANTHER" id="PTHR43424:SF1">
    <property type="entry name" value="LOCUS PUTATIVE PROTEIN 1-RELATED"/>
    <property type="match status" value="1"/>
</dbReference>
<dbReference type="GO" id="GO:0016020">
    <property type="term" value="C:membrane"/>
    <property type="evidence" value="ECO:0007669"/>
    <property type="project" value="UniProtKB-SubCell"/>
</dbReference>
<feature type="transmembrane region" description="Helical" evidence="5">
    <location>
        <begin position="210"/>
        <end position="226"/>
    </location>
</feature>
<reference evidence="6 7" key="2">
    <citation type="journal article" date="2012" name="Stand. Genomic Sci.">
        <title>Complete Genome Sequence of Clostridium clariflavum DSM 19732.</title>
        <authorList>
            <person name="Izquierdo J.A."/>
            <person name="Goodwin L."/>
            <person name="Davenport K.W."/>
            <person name="Teshima H."/>
            <person name="Bruce D."/>
            <person name="Detter C."/>
            <person name="Tapia R."/>
            <person name="Han S."/>
            <person name="Land M."/>
            <person name="Hauser L."/>
            <person name="Jeffries C.D."/>
            <person name="Han J."/>
            <person name="Pitluck S."/>
            <person name="Nolan M."/>
            <person name="Chen A."/>
            <person name="Huntemann M."/>
            <person name="Mavromatis K."/>
            <person name="Mikhailova N."/>
            <person name="Liolios K."/>
            <person name="Woyke T."/>
            <person name="Lynd L.R."/>
        </authorList>
    </citation>
    <scope>NUCLEOTIDE SEQUENCE [LARGE SCALE GENOMIC DNA]</scope>
    <source>
        <strain evidence="7">DSM 19732 / NBRC 101661 / EBR45</strain>
    </source>
</reference>
<feature type="transmembrane region" description="Helical" evidence="5">
    <location>
        <begin position="354"/>
        <end position="372"/>
    </location>
</feature>
<reference evidence="7" key="1">
    <citation type="submission" date="2011-12" db="EMBL/GenBank/DDBJ databases">
        <title>Complete sequence of Clostridium clariflavum DSM 19732.</title>
        <authorList>
            <consortium name="US DOE Joint Genome Institute"/>
            <person name="Lucas S."/>
            <person name="Han J."/>
            <person name="Lapidus A."/>
            <person name="Cheng J.-F."/>
            <person name="Goodwin L."/>
            <person name="Pitluck S."/>
            <person name="Peters L."/>
            <person name="Teshima H."/>
            <person name="Detter J.C."/>
            <person name="Han C."/>
            <person name="Tapia R."/>
            <person name="Land M."/>
            <person name="Hauser L."/>
            <person name="Kyrpides N."/>
            <person name="Ivanova N."/>
            <person name="Pagani I."/>
            <person name="Kitzmiller T."/>
            <person name="Lynd L."/>
            <person name="Izquierdo J."/>
            <person name="Woyke T."/>
        </authorList>
    </citation>
    <scope>NUCLEOTIDE SEQUENCE [LARGE SCALE GENOMIC DNA]</scope>
    <source>
        <strain evidence="7">DSM 19732 / NBRC 101661 / EBR45</strain>
    </source>
</reference>
<feature type="transmembrane region" description="Helical" evidence="5">
    <location>
        <begin position="320"/>
        <end position="342"/>
    </location>
</feature>
<dbReference type="AlphaFoldDB" id="G8M351"/>
<dbReference type="PANTHER" id="PTHR43424">
    <property type="entry name" value="LOCUS PUTATIVE PROTEIN 1-RELATED"/>
    <property type="match status" value="1"/>
</dbReference>
<evidence type="ECO:0000256" key="5">
    <source>
        <dbReference type="SAM" id="Phobius"/>
    </source>
</evidence>
<feature type="transmembrane region" description="Helical" evidence="5">
    <location>
        <begin position="167"/>
        <end position="189"/>
    </location>
</feature>
<feature type="transmembrane region" description="Helical" evidence="5">
    <location>
        <begin position="44"/>
        <end position="65"/>
    </location>
</feature>
<sequence length="495" mass="56287" precursor="true">MSKTSIKKNFAYQMLYEILILILPFITSPYIARVIGAEGLGKYSYSYSVAYYFVLFSMLGLKNYGNRVIAQKRNDQTQLNETFSNLLAVHILISILCCIAYVFYIWNLKDDKLFALIQGTYVLSGLFDISWFYFGIEKFKLTVTRDTIIKIINVLCVFIFVKTSDDLWKYCLIMALGMLISQLFLWIPLKRYVQITRPQLSKMTIHIKPLFILFIPAIAVSLYKYMDKIMIGYLSNKVQLGYYENAEKVTNIPLTVITSFGVVMLPKMSNLVASKNREATFRYISLSMKYVMCLAFALAFGLAGVGNVFAPVFWGEDFRASGIIIMGLSITVPFISFANVIRTQYLIPNEKDKEYLLSVISGAVVNLIINFLCIPSLGAIGATIGTVAAEATVCLIQVFAVWKELPLITYIKNSFLFILTGITMFTGVLCIGIKLETGILTLFIQILFGACFYSIICGFYFYYTKDEIFMNILQVVMKKTKSIRNNDIHKLRQTK</sequence>
<comment type="subcellular location">
    <subcellularLocation>
        <location evidence="1">Membrane</location>
        <topology evidence="1">Multi-pass membrane protein</topology>
    </subcellularLocation>
</comment>
<dbReference type="OrthoDB" id="9815702at2"/>
<feature type="transmembrane region" description="Helical" evidence="5">
    <location>
        <begin position="113"/>
        <end position="136"/>
    </location>
</feature>
<keyword evidence="4 5" id="KW-0472">Membrane</keyword>
<evidence type="ECO:0000313" key="6">
    <source>
        <dbReference type="EMBL" id="AEV69360.1"/>
    </source>
</evidence>
<feature type="transmembrane region" description="Helical" evidence="5">
    <location>
        <begin position="290"/>
        <end position="314"/>
    </location>
</feature>
<dbReference type="KEGG" id="ccl:Clocl_2811"/>
<evidence type="ECO:0000256" key="2">
    <source>
        <dbReference type="ARBA" id="ARBA00022692"/>
    </source>
</evidence>
<keyword evidence="3 5" id="KW-1133">Transmembrane helix</keyword>
<feature type="transmembrane region" description="Helical" evidence="5">
    <location>
        <begin position="441"/>
        <end position="463"/>
    </location>
</feature>
<evidence type="ECO:0000256" key="4">
    <source>
        <dbReference type="ARBA" id="ARBA00023136"/>
    </source>
</evidence>
<evidence type="ECO:0000256" key="3">
    <source>
        <dbReference type="ARBA" id="ARBA00022989"/>
    </source>
</evidence>
<accession>G8M351</accession>
<dbReference type="InterPro" id="IPR052556">
    <property type="entry name" value="PolySynth_Transporter"/>
</dbReference>
<gene>
    <name evidence="6" type="ordered locus">Clocl_2811</name>
</gene>
<dbReference type="Pfam" id="PF01943">
    <property type="entry name" value="Polysacc_synt"/>
    <property type="match status" value="1"/>
</dbReference>
<feature type="transmembrane region" description="Helical" evidence="5">
    <location>
        <begin position="12"/>
        <end position="32"/>
    </location>
</feature>
<dbReference type="HOGENOM" id="CLU_022017_0_0_9"/>
<dbReference type="eggNOG" id="COG2244">
    <property type="taxonomic scope" value="Bacteria"/>
</dbReference>
<dbReference type="InterPro" id="IPR002797">
    <property type="entry name" value="Polysacc_synth"/>
</dbReference>
<organism evidence="6 7">
    <name type="scientific">Acetivibrio clariflavus (strain DSM 19732 / NBRC 101661 / EBR45)</name>
    <name type="common">Clostridium clariflavum</name>
    <dbReference type="NCBI Taxonomy" id="720554"/>
    <lineage>
        <taxon>Bacteria</taxon>
        <taxon>Bacillati</taxon>
        <taxon>Bacillota</taxon>
        <taxon>Clostridia</taxon>
        <taxon>Eubacteriales</taxon>
        <taxon>Oscillospiraceae</taxon>
        <taxon>Acetivibrio</taxon>
    </lineage>
</organism>
<dbReference type="STRING" id="720554.Clocl_2811"/>
<feature type="transmembrane region" description="Helical" evidence="5">
    <location>
        <begin position="86"/>
        <end position="107"/>
    </location>
</feature>
<dbReference type="EMBL" id="CP003065">
    <property type="protein sequence ID" value="AEV69360.1"/>
    <property type="molecule type" value="Genomic_DNA"/>
</dbReference>
<evidence type="ECO:0000256" key="1">
    <source>
        <dbReference type="ARBA" id="ARBA00004141"/>
    </source>
</evidence>
<keyword evidence="7" id="KW-1185">Reference proteome</keyword>
<dbReference type="Proteomes" id="UP000005435">
    <property type="component" value="Chromosome"/>
</dbReference>
<keyword evidence="2 5" id="KW-0812">Transmembrane</keyword>
<name>G8M351_ACECE</name>
<evidence type="ECO:0000313" key="7">
    <source>
        <dbReference type="Proteomes" id="UP000005435"/>
    </source>
</evidence>
<protein>
    <submittedName>
        <fullName evidence="6">Membrane protein involved in the export of O-antigen and teichoic acid</fullName>
    </submittedName>
</protein>